<dbReference type="PANTHER" id="PTHR47307">
    <property type="entry name" value="GLUTATHIONE-REGULATED POTASSIUM-EFFLUX SYSTEM ANCILLARY PROTEIN KEFG"/>
    <property type="match status" value="1"/>
</dbReference>
<dbReference type="Pfam" id="PF02525">
    <property type="entry name" value="Flavodoxin_2"/>
    <property type="match status" value="1"/>
</dbReference>
<evidence type="ECO:0000313" key="2">
    <source>
        <dbReference type="EMBL" id="UYF74844.1"/>
    </source>
</evidence>
<evidence type="ECO:0000256" key="1">
    <source>
        <dbReference type="ARBA" id="ARBA00023002"/>
    </source>
</evidence>
<dbReference type="AlphaFoldDB" id="A0A3F3LAM2"/>
<dbReference type="PANTHER" id="PTHR47307:SF1">
    <property type="entry name" value="GLUTATHIONE-REGULATED POTASSIUM-EFFLUX SYSTEM ANCILLARY PROTEIN KEFG"/>
    <property type="match status" value="1"/>
</dbReference>
<dbReference type="Gene3D" id="3.40.50.360">
    <property type="match status" value="1"/>
</dbReference>
<gene>
    <name evidence="2" type="ORF">LSO58_13570</name>
</gene>
<dbReference type="GO" id="GO:0009055">
    <property type="term" value="F:electron transfer activity"/>
    <property type="evidence" value="ECO:0007669"/>
    <property type="project" value="TreeGrafter"/>
</dbReference>
<name>A0A3F3LAM2_9GAMM</name>
<dbReference type="GO" id="GO:0003955">
    <property type="term" value="F:NAD(P)H dehydrogenase (quinone) activity"/>
    <property type="evidence" value="ECO:0007669"/>
    <property type="project" value="TreeGrafter"/>
</dbReference>
<dbReference type="EMBL" id="CP089044">
    <property type="protein sequence ID" value="UYF74844.1"/>
    <property type="molecule type" value="Genomic_DNA"/>
</dbReference>
<reference evidence="2" key="1">
    <citation type="journal article" date="2022" name="J Glob Antimicrob Resist">
        <title>Comparative analysis of IMP-4- and OXA-58-containing plasmids of three carbapenemase-producing Acinetobacter ursingii strains in the Netherlands.</title>
        <authorList>
            <person name="Hendrickx A.P.A."/>
            <person name="Schade R.P."/>
            <person name="Landman F."/>
            <person name="Bosch T."/>
            <person name="Schouls L.M."/>
            <person name="van Dijk K."/>
        </authorList>
    </citation>
    <scope>NUCLEOTIDE SEQUENCE</scope>
    <source>
        <strain evidence="2">RIVM_C010761</strain>
    </source>
</reference>
<dbReference type="InterPro" id="IPR046980">
    <property type="entry name" value="KefG/KefF"/>
</dbReference>
<proteinExistence type="predicted"/>
<evidence type="ECO:0000313" key="3">
    <source>
        <dbReference type="Proteomes" id="UP001164081"/>
    </source>
</evidence>
<protein>
    <submittedName>
        <fullName evidence="2">NAD(P)H-dependent oxidoreductase</fullName>
    </submittedName>
</protein>
<accession>A0A3F3LAM2</accession>
<dbReference type="GO" id="GO:0010181">
    <property type="term" value="F:FMN binding"/>
    <property type="evidence" value="ECO:0007669"/>
    <property type="project" value="TreeGrafter"/>
</dbReference>
<dbReference type="Proteomes" id="UP001164081">
    <property type="component" value="Chromosome"/>
</dbReference>
<organism evidence="2 3">
    <name type="scientific">Acinetobacter ursingii</name>
    <dbReference type="NCBI Taxonomy" id="108980"/>
    <lineage>
        <taxon>Bacteria</taxon>
        <taxon>Pseudomonadati</taxon>
        <taxon>Pseudomonadota</taxon>
        <taxon>Gammaproteobacteria</taxon>
        <taxon>Moraxellales</taxon>
        <taxon>Moraxellaceae</taxon>
        <taxon>Acinetobacter</taxon>
    </lineage>
</organism>
<dbReference type="SUPFAM" id="SSF52218">
    <property type="entry name" value="Flavoproteins"/>
    <property type="match status" value="1"/>
</dbReference>
<dbReference type="InterPro" id="IPR029039">
    <property type="entry name" value="Flavoprotein-like_sf"/>
</dbReference>
<dbReference type="RefSeq" id="WP_004991067.1">
    <property type="nucleotide sequence ID" value="NZ_AP018824.1"/>
</dbReference>
<sequence length="181" mass="21017">MTLVILAHPNFDQSIANKTIIEQLSRNHPNLEIRNIHQLYPDYKIDIAAEQAALLRHDLIILQYPMYWFNMPAILKIWLDNVFSYQFAYGSEGDKLKSKQLLISLTVGQPEKNFIQENGDHLIADFLQALKHSAQYTQMKYHEPHILYEVSTVSGFTPETIHFRAQAHGQKLIQFIQNITV</sequence>
<dbReference type="InterPro" id="IPR003680">
    <property type="entry name" value="Flavodoxin_fold"/>
</dbReference>
<keyword evidence="1" id="KW-0560">Oxidoreductase</keyword>